<dbReference type="PANTHER" id="PTHR43255">
    <property type="entry name" value="IRON-SULFUR-BINDING OXIDOREDUCTASE FADF-RELATED-RELATED"/>
    <property type="match status" value="1"/>
</dbReference>
<feature type="domain" description="4Fe-4S ferredoxin-type" evidence="7">
    <location>
        <begin position="345"/>
        <end position="377"/>
    </location>
</feature>
<dbReference type="PROSITE" id="PS51379">
    <property type="entry name" value="4FE4S_FER_2"/>
    <property type="match status" value="2"/>
</dbReference>
<evidence type="ECO:0000259" key="7">
    <source>
        <dbReference type="PROSITE" id="PS51379"/>
    </source>
</evidence>
<evidence type="ECO:0000256" key="4">
    <source>
        <dbReference type="ARBA" id="ARBA00023004"/>
    </source>
</evidence>
<sequence>MISGVESVLTSPERLALFLLLGVVALMAARTVYRRCALIGQGRSVSPVAEPAGERLKRFLLYVPGQLSNLRSVSLSDPAGIQHLVLFWGGIILSLYYLIFFFAGDGFGLQNLIRENLPARVFLAVTEILALLLLIALAWGVFRRTVLRPGRLGPDFEGGLFIGITLAASVLLFCLFSLEGLRFTFKTTSYAGPVSGLLAGWFTGIPGGPDSLGSLFHIAWWVQGVILACFMFYVPYSSHQHALFAPFNIFASSPQPTGRLSVIAMDDTYRGLSGVQDFTWKQLLEFYGCTQCGKCQDACPANAAGKPLSPKKVIQDLRIWVDETGNLVPFWKGGNKGGNGNCADAAGRVSDEELWSCTTCMACVQACPAFISSVDKIVDLRRDRVLSRSRFFPELTNLFRDLENLGDVFGRGRSRREDWAVGRSIKVLANDNQADTLFWVGCQASFHDRHQKSAISLARVLRKAGVDLAIMGKGELCCGDPMRRLGNEYQYQNFVRRNIEQLKKLRFKRIVTYCPHCYNTLKNEYPQFDGQFEVVHYTELLGDLISSGKLSPKRSEPVKVAYHDPCYLARGNGVVKGREILDSLPGTTTLAVERSGEQTFCCGGGGGAMWMRDTGGAKINEMRVKELTKDNPGIIATSCPYCVVMLEDGARSLGLENVKCKDLIELVSEMV</sequence>
<name>A0A562V076_9BACT</name>
<accession>A0A562V076</accession>
<dbReference type="InterPro" id="IPR004017">
    <property type="entry name" value="Cys_rich_dom"/>
</dbReference>
<dbReference type="Pfam" id="PF02754">
    <property type="entry name" value="CCG"/>
    <property type="match status" value="2"/>
</dbReference>
<dbReference type="SUPFAM" id="SSF103501">
    <property type="entry name" value="Respiratory nitrate reductase 1 gamma chain"/>
    <property type="match status" value="1"/>
</dbReference>
<feature type="domain" description="4Fe-4S ferredoxin-type" evidence="7">
    <location>
        <begin position="280"/>
        <end position="309"/>
    </location>
</feature>
<feature type="transmembrane region" description="Helical" evidence="6">
    <location>
        <begin position="85"/>
        <end position="109"/>
    </location>
</feature>
<dbReference type="SUPFAM" id="SSF46548">
    <property type="entry name" value="alpha-helical ferredoxin"/>
    <property type="match status" value="1"/>
</dbReference>
<dbReference type="GO" id="GO:0046872">
    <property type="term" value="F:metal ion binding"/>
    <property type="evidence" value="ECO:0007669"/>
    <property type="project" value="UniProtKB-KW"/>
</dbReference>
<feature type="transmembrane region" description="Helical" evidence="6">
    <location>
        <begin position="190"/>
        <end position="208"/>
    </location>
</feature>
<dbReference type="EMBL" id="VLLN01000051">
    <property type="protein sequence ID" value="TWJ11350.1"/>
    <property type="molecule type" value="Genomic_DNA"/>
</dbReference>
<dbReference type="InterPro" id="IPR009051">
    <property type="entry name" value="Helical_ferredxn"/>
</dbReference>
<organism evidence="8 9">
    <name type="scientific">Geobacter argillaceus</name>
    <dbReference type="NCBI Taxonomy" id="345631"/>
    <lineage>
        <taxon>Bacteria</taxon>
        <taxon>Pseudomonadati</taxon>
        <taxon>Thermodesulfobacteriota</taxon>
        <taxon>Desulfuromonadia</taxon>
        <taxon>Geobacterales</taxon>
        <taxon>Geobacteraceae</taxon>
        <taxon>Geobacter</taxon>
    </lineage>
</organism>
<keyword evidence="1" id="KW-0004">4Fe-4S</keyword>
<dbReference type="InterPro" id="IPR036197">
    <property type="entry name" value="NarG-like_sf"/>
</dbReference>
<dbReference type="GO" id="GO:0005886">
    <property type="term" value="C:plasma membrane"/>
    <property type="evidence" value="ECO:0007669"/>
    <property type="project" value="TreeGrafter"/>
</dbReference>
<dbReference type="Proteomes" id="UP000319449">
    <property type="component" value="Unassembled WGS sequence"/>
</dbReference>
<evidence type="ECO:0000256" key="3">
    <source>
        <dbReference type="ARBA" id="ARBA00023002"/>
    </source>
</evidence>
<dbReference type="Gene3D" id="1.20.950.20">
    <property type="entry name" value="Transmembrane di-heme cytochromes, Chain C"/>
    <property type="match status" value="1"/>
</dbReference>
<evidence type="ECO:0000313" key="9">
    <source>
        <dbReference type="Proteomes" id="UP000319449"/>
    </source>
</evidence>
<evidence type="ECO:0000313" key="8">
    <source>
        <dbReference type="EMBL" id="TWJ11350.1"/>
    </source>
</evidence>
<protein>
    <submittedName>
        <fullName evidence="8">Fe-S oxidoreductase</fullName>
    </submittedName>
</protein>
<keyword evidence="6" id="KW-0472">Membrane</keyword>
<evidence type="ECO:0000256" key="5">
    <source>
        <dbReference type="ARBA" id="ARBA00023014"/>
    </source>
</evidence>
<keyword evidence="6" id="KW-0812">Transmembrane</keyword>
<keyword evidence="9" id="KW-1185">Reference proteome</keyword>
<feature type="transmembrane region" description="Helical" evidence="6">
    <location>
        <begin position="214"/>
        <end position="234"/>
    </location>
</feature>
<feature type="transmembrane region" description="Helical" evidence="6">
    <location>
        <begin position="160"/>
        <end position="178"/>
    </location>
</feature>
<evidence type="ECO:0000256" key="6">
    <source>
        <dbReference type="SAM" id="Phobius"/>
    </source>
</evidence>
<feature type="transmembrane region" description="Helical" evidence="6">
    <location>
        <begin position="121"/>
        <end position="140"/>
    </location>
</feature>
<keyword evidence="3" id="KW-0560">Oxidoreductase</keyword>
<evidence type="ECO:0000256" key="1">
    <source>
        <dbReference type="ARBA" id="ARBA00022485"/>
    </source>
</evidence>
<keyword evidence="4" id="KW-0408">Iron</keyword>
<dbReference type="Pfam" id="PF13187">
    <property type="entry name" value="Fer4_9"/>
    <property type="match status" value="1"/>
</dbReference>
<evidence type="ECO:0000256" key="2">
    <source>
        <dbReference type="ARBA" id="ARBA00022723"/>
    </source>
</evidence>
<dbReference type="Gene3D" id="1.10.1060.10">
    <property type="entry name" value="Alpha-helical ferredoxin"/>
    <property type="match status" value="1"/>
</dbReference>
<comment type="caution">
    <text evidence="8">The sequence shown here is derived from an EMBL/GenBank/DDBJ whole genome shotgun (WGS) entry which is preliminary data.</text>
</comment>
<dbReference type="InterPro" id="IPR017900">
    <property type="entry name" value="4Fe4S_Fe_S_CS"/>
</dbReference>
<reference evidence="8 9" key="1">
    <citation type="submission" date="2019-07" db="EMBL/GenBank/DDBJ databases">
        <title>Genomic Encyclopedia of Archaeal and Bacterial Type Strains, Phase II (KMG-II): from individual species to whole genera.</title>
        <authorList>
            <person name="Goeker M."/>
        </authorList>
    </citation>
    <scope>NUCLEOTIDE SEQUENCE [LARGE SCALE GENOMIC DNA]</scope>
    <source>
        <strain evidence="8 9">ATCC BAA-1139</strain>
    </source>
</reference>
<dbReference type="InterPro" id="IPR051460">
    <property type="entry name" value="HdrC_iron-sulfur_subunit"/>
</dbReference>
<dbReference type="PROSITE" id="PS00198">
    <property type="entry name" value="4FE4S_FER_1"/>
    <property type="match status" value="2"/>
</dbReference>
<keyword evidence="6" id="KW-1133">Transmembrane helix</keyword>
<keyword evidence="2" id="KW-0479">Metal-binding</keyword>
<proteinExistence type="predicted"/>
<gene>
    <name evidence="8" type="ORF">JN12_04014</name>
</gene>
<dbReference type="GO" id="GO:0016491">
    <property type="term" value="F:oxidoreductase activity"/>
    <property type="evidence" value="ECO:0007669"/>
    <property type="project" value="UniProtKB-KW"/>
</dbReference>
<dbReference type="AlphaFoldDB" id="A0A562V076"/>
<dbReference type="GO" id="GO:0051539">
    <property type="term" value="F:4 iron, 4 sulfur cluster binding"/>
    <property type="evidence" value="ECO:0007669"/>
    <property type="project" value="UniProtKB-KW"/>
</dbReference>
<dbReference type="InterPro" id="IPR017896">
    <property type="entry name" value="4Fe4S_Fe-S-bd"/>
</dbReference>
<dbReference type="PANTHER" id="PTHR43255:SF1">
    <property type="entry name" value="IRON-SULFUR-BINDING OXIDOREDUCTASE FADF-RELATED"/>
    <property type="match status" value="1"/>
</dbReference>
<keyword evidence="5" id="KW-0411">Iron-sulfur</keyword>